<feature type="compositionally biased region" description="Basic and acidic residues" evidence="1">
    <location>
        <begin position="82"/>
        <end position="92"/>
    </location>
</feature>
<reference evidence="2 3" key="1">
    <citation type="journal article" date="2019" name="Sci. Rep.">
        <title>Orb-weaving spider Araneus ventricosus genome elucidates the spidroin gene catalogue.</title>
        <authorList>
            <person name="Kono N."/>
            <person name="Nakamura H."/>
            <person name="Ohtoshi R."/>
            <person name="Moran D.A.P."/>
            <person name="Shinohara A."/>
            <person name="Yoshida Y."/>
            <person name="Fujiwara M."/>
            <person name="Mori M."/>
            <person name="Tomita M."/>
            <person name="Arakawa K."/>
        </authorList>
    </citation>
    <scope>NUCLEOTIDE SEQUENCE [LARGE SCALE GENOMIC DNA]</scope>
</reference>
<comment type="caution">
    <text evidence="2">The sequence shown here is derived from an EMBL/GenBank/DDBJ whole genome shotgun (WGS) entry which is preliminary data.</text>
</comment>
<dbReference type="Proteomes" id="UP000499080">
    <property type="component" value="Unassembled WGS sequence"/>
</dbReference>
<protein>
    <submittedName>
        <fullName evidence="2">Uncharacterized protein</fullName>
    </submittedName>
</protein>
<feature type="region of interest" description="Disordered" evidence="1">
    <location>
        <begin position="41"/>
        <end position="92"/>
    </location>
</feature>
<accession>A0A4Y2ISI6</accession>
<sequence>MFFNYIFLDKLTGCVLLVLRSWLRTGDIYVGYSIPSKDRRESHVLRQTQKSGEGVTAQELPSSSEHISELGYPTQKSPHVTSRRDLNINKLN</sequence>
<evidence type="ECO:0000313" key="2">
    <source>
        <dbReference type="EMBL" id="GBM80811.1"/>
    </source>
</evidence>
<evidence type="ECO:0000313" key="3">
    <source>
        <dbReference type="Proteomes" id="UP000499080"/>
    </source>
</evidence>
<dbReference type="AlphaFoldDB" id="A0A4Y2ISI6"/>
<gene>
    <name evidence="2" type="ORF">AVEN_195772_1</name>
</gene>
<dbReference type="EMBL" id="BGPR01107795">
    <property type="protein sequence ID" value="GBM80811.1"/>
    <property type="molecule type" value="Genomic_DNA"/>
</dbReference>
<proteinExistence type="predicted"/>
<keyword evidence="3" id="KW-1185">Reference proteome</keyword>
<evidence type="ECO:0000256" key="1">
    <source>
        <dbReference type="SAM" id="MobiDB-lite"/>
    </source>
</evidence>
<name>A0A4Y2ISI6_ARAVE</name>
<organism evidence="2 3">
    <name type="scientific">Araneus ventricosus</name>
    <name type="common">Orbweaver spider</name>
    <name type="synonym">Epeira ventricosa</name>
    <dbReference type="NCBI Taxonomy" id="182803"/>
    <lineage>
        <taxon>Eukaryota</taxon>
        <taxon>Metazoa</taxon>
        <taxon>Ecdysozoa</taxon>
        <taxon>Arthropoda</taxon>
        <taxon>Chelicerata</taxon>
        <taxon>Arachnida</taxon>
        <taxon>Araneae</taxon>
        <taxon>Araneomorphae</taxon>
        <taxon>Entelegynae</taxon>
        <taxon>Araneoidea</taxon>
        <taxon>Araneidae</taxon>
        <taxon>Araneus</taxon>
    </lineage>
</organism>